<comment type="caution">
    <text evidence="1">The sequence shown here is derived from an EMBL/GenBank/DDBJ whole genome shotgun (WGS) entry which is preliminary data.</text>
</comment>
<dbReference type="AlphaFoldDB" id="A0AB35X5S2"/>
<gene>
    <name evidence="1" type="ORF">V4836_08160</name>
</gene>
<reference evidence="1 2" key="1">
    <citation type="submission" date="2023-10" db="EMBL/GenBank/DDBJ databases">
        <title>Wastewater isolates of ESBL- and carbapenemase-producing Gram-negative bacteria from New Zealand.</title>
        <authorList>
            <person name="Straub C."/>
            <person name="Weaver L."/>
            <person name="Cornelius A."/>
            <person name="Mcgill E."/>
            <person name="Dyet K."/>
            <person name="White L."/>
            <person name="Pattis I."/>
        </authorList>
    </citation>
    <scope>NUCLEOTIDE SEQUENCE [LARGE SCALE GENOMIC DNA]</scope>
    <source>
        <strain evidence="1 2">ESBL09</strain>
    </source>
</reference>
<sequence>MAGKPQTFQNEFPYIAGNFDRYSKLTKEGKDIVNAVITKCAGKKGYPVSKVYYLLFNCSKVTKVSIKEWLDRYYVLHSNDSVPTDSNVRKFYTIIKQLSVAMMEAYNSGVKLFKTTEPGLTYLTPLQKYEMDQMYTNGKSAQEMIEALQALIDSAK</sequence>
<accession>A0AB35X5S2</accession>
<dbReference type="Proteomes" id="UP001331691">
    <property type="component" value="Unassembled WGS sequence"/>
</dbReference>
<evidence type="ECO:0000313" key="2">
    <source>
        <dbReference type="Proteomes" id="UP001331691"/>
    </source>
</evidence>
<dbReference type="EMBL" id="JAZKKV010000001">
    <property type="protein sequence ID" value="MEE9654131.1"/>
    <property type="molecule type" value="Genomic_DNA"/>
</dbReference>
<evidence type="ECO:0000313" key="1">
    <source>
        <dbReference type="EMBL" id="MEE9654131.1"/>
    </source>
</evidence>
<keyword evidence="2" id="KW-1185">Reference proteome</keyword>
<organism evidence="1 2">
    <name type="scientific">Kluyvera ascorbata</name>
    <dbReference type="NCBI Taxonomy" id="51288"/>
    <lineage>
        <taxon>Bacteria</taxon>
        <taxon>Pseudomonadati</taxon>
        <taxon>Pseudomonadota</taxon>
        <taxon>Gammaproteobacteria</taxon>
        <taxon>Enterobacterales</taxon>
        <taxon>Enterobacteriaceae</taxon>
        <taxon>Kluyvera</taxon>
    </lineage>
</organism>
<name>A0AB35X5S2_9ENTR</name>
<protein>
    <submittedName>
        <fullName evidence="1">Uncharacterized protein</fullName>
    </submittedName>
</protein>
<dbReference type="RefSeq" id="WP_331388076.1">
    <property type="nucleotide sequence ID" value="NZ_JAZKKV010000001.1"/>
</dbReference>
<proteinExistence type="predicted"/>